<evidence type="ECO:0000313" key="4">
    <source>
        <dbReference type="Proteomes" id="UP000316806"/>
    </source>
</evidence>
<feature type="compositionally biased region" description="Basic and acidic residues" evidence="1">
    <location>
        <begin position="91"/>
        <end position="105"/>
    </location>
</feature>
<dbReference type="InterPro" id="IPR045608">
    <property type="entry name" value="Trypco2"/>
</dbReference>
<sequence>MADETSWAGLAEAIGAVRAELLRAEEAGRNEDVRFRTGPVELEFSVDVRKEGEARAKVFVLPFGAEAKGSRSAGTTHRLKVTLQPVDDAGEDRLIGDRDAQGRPR</sequence>
<reference evidence="3 4" key="1">
    <citation type="journal article" date="2019" name="J. Ind. Microbiol. Biotechnol.">
        <title>The complete genomic sequence of Streptomyces spectabilis NRRL-2792 and identification of secondary metabolite biosynthetic gene clusters.</title>
        <authorList>
            <person name="Sinha A."/>
            <person name="Phillips-Salemka S."/>
            <person name="Niraula T.A."/>
            <person name="Short K.A."/>
            <person name="Niraula N.P."/>
        </authorList>
    </citation>
    <scope>NUCLEOTIDE SEQUENCE [LARGE SCALE GENOMIC DNA]</scope>
    <source>
        <strain evidence="3 4">NRRL 2792</strain>
    </source>
</reference>
<dbReference type="Pfam" id="PF19631">
    <property type="entry name" value="Trypco2"/>
    <property type="match status" value="1"/>
</dbReference>
<dbReference type="RefSeq" id="WP_144320117.1">
    <property type="nucleotide sequence ID" value="NZ_CP040916.1"/>
</dbReference>
<evidence type="ECO:0000256" key="1">
    <source>
        <dbReference type="SAM" id="MobiDB-lite"/>
    </source>
</evidence>
<protein>
    <recommendedName>
        <fullName evidence="2">Trypsin-co-occurring domain-containing protein</fullName>
    </recommendedName>
</protein>
<dbReference type="Proteomes" id="UP000316806">
    <property type="component" value="Chromosome"/>
</dbReference>
<gene>
    <name evidence="3" type="ORF">FH965_21280</name>
</gene>
<proteinExistence type="predicted"/>
<feature type="region of interest" description="Disordered" evidence="1">
    <location>
        <begin position="69"/>
        <end position="105"/>
    </location>
</feature>
<evidence type="ECO:0000259" key="2">
    <source>
        <dbReference type="Pfam" id="PF19631"/>
    </source>
</evidence>
<feature type="domain" description="Trypsin-co-occurring" evidence="2">
    <location>
        <begin position="9"/>
        <end position="85"/>
    </location>
</feature>
<dbReference type="AlphaFoldDB" id="A0A516RAV1"/>
<name>A0A516RAV1_STRST</name>
<evidence type="ECO:0000313" key="3">
    <source>
        <dbReference type="EMBL" id="QDQ12786.1"/>
    </source>
</evidence>
<dbReference type="EMBL" id="CP040916">
    <property type="protein sequence ID" value="QDQ12786.1"/>
    <property type="molecule type" value="Genomic_DNA"/>
</dbReference>
<organism evidence="3 4">
    <name type="scientific">Streptomyces spectabilis</name>
    <dbReference type="NCBI Taxonomy" id="68270"/>
    <lineage>
        <taxon>Bacteria</taxon>
        <taxon>Bacillati</taxon>
        <taxon>Actinomycetota</taxon>
        <taxon>Actinomycetes</taxon>
        <taxon>Kitasatosporales</taxon>
        <taxon>Streptomycetaceae</taxon>
        <taxon>Streptomyces</taxon>
    </lineage>
</organism>
<accession>A0A516RAV1</accession>